<accession>A0A0A8XWW5</accession>
<sequence>MPYSSFFRESSNQNLSMLLSLNLLLGQMVAKVHALELIWKSSNQSSSMLLTC</sequence>
<dbReference type="EMBL" id="GBRH01280647">
    <property type="protein sequence ID" value="JAD17248.1"/>
    <property type="molecule type" value="Transcribed_RNA"/>
</dbReference>
<evidence type="ECO:0000313" key="1">
    <source>
        <dbReference type="EMBL" id="JAD17248.1"/>
    </source>
</evidence>
<organism evidence="1">
    <name type="scientific">Arundo donax</name>
    <name type="common">Giant reed</name>
    <name type="synonym">Donax arundinaceus</name>
    <dbReference type="NCBI Taxonomy" id="35708"/>
    <lineage>
        <taxon>Eukaryota</taxon>
        <taxon>Viridiplantae</taxon>
        <taxon>Streptophyta</taxon>
        <taxon>Embryophyta</taxon>
        <taxon>Tracheophyta</taxon>
        <taxon>Spermatophyta</taxon>
        <taxon>Magnoliopsida</taxon>
        <taxon>Liliopsida</taxon>
        <taxon>Poales</taxon>
        <taxon>Poaceae</taxon>
        <taxon>PACMAD clade</taxon>
        <taxon>Arundinoideae</taxon>
        <taxon>Arundineae</taxon>
        <taxon>Arundo</taxon>
    </lineage>
</organism>
<dbReference type="AlphaFoldDB" id="A0A0A8XWW5"/>
<reference evidence="1" key="2">
    <citation type="journal article" date="2015" name="Data Brief">
        <title>Shoot transcriptome of the giant reed, Arundo donax.</title>
        <authorList>
            <person name="Barrero R.A."/>
            <person name="Guerrero F.D."/>
            <person name="Moolhuijzen P."/>
            <person name="Goolsby J.A."/>
            <person name="Tidwell J."/>
            <person name="Bellgard S.E."/>
            <person name="Bellgard M.I."/>
        </authorList>
    </citation>
    <scope>NUCLEOTIDE SEQUENCE</scope>
    <source>
        <tissue evidence="1">Shoot tissue taken approximately 20 cm above the soil surface</tissue>
    </source>
</reference>
<name>A0A0A8XWW5_ARUDO</name>
<proteinExistence type="predicted"/>
<protein>
    <submittedName>
        <fullName evidence="1">Uncharacterized protein</fullName>
    </submittedName>
</protein>
<reference evidence="1" key="1">
    <citation type="submission" date="2014-09" db="EMBL/GenBank/DDBJ databases">
        <authorList>
            <person name="Magalhaes I.L.F."/>
            <person name="Oliveira U."/>
            <person name="Santos F.R."/>
            <person name="Vidigal T.H.D.A."/>
            <person name="Brescovit A.D."/>
            <person name="Santos A.J."/>
        </authorList>
    </citation>
    <scope>NUCLEOTIDE SEQUENCE</scope>
    <source>
        <tissue evidence="1">Shoot tissue taken approximately 20 cm above the soil surface</tissue>
    </source>
</reference>